<evidence type="ECO:0000259" key="11">
    <source>
        <dbReference type="SMART" id="SM00387"/>
    </source>
</evidence>
<keyword evidence="3" id="KW-0597">Phosphoprotein</keyword>
<feature type="transmembrane region" description="Helical" evidence="10">
    <location>
        <begin position="101"/>
        <end position="122"/>
    </location>
</feature>
<feature type="domain" description="Histidine kinase/HSP90-like ATPase" evidence="11">
    <location>
        <begin position="555"/>
        <end position="643"/>
    </location>
</feature>
<dbReference type="GO" id="GO:0016020">
    <property type="term" value="C:membrane"/>
    <property type="evidence" value="ECO:0007669"/>
    <property type="project" value="InterPro"/>
</dbReference>
<name>A0A7X5V7K2_9ACTN</name>
<dbReference type="Pfam" id="PF02518">
    <property type="entry name" value="HATPase_c"/>
    <property type="match status" value="1"/>
</dbReference>
<feature type="transmembrane region" description="Helical" evidence="10">
    <location>
        <begin position="274"/>
        <end position="298"/>
    </location>
</feature>
<keyword evidence="9" id="KW-0175">Coiled coil</keyword>
<keyword evidence="10" id="KW-1133">Transmembrane helix</keyword>
<feature type="coiled-coil region" evidence="9">
    <location>
        <begin position="430"/>
        <end position="472"/>
    </location>
</feature>
<dbReference type="Gene3D" id="3.30.565.10">
    <property type="entry name" value="Histidine kinase-like ATPase, C-terminal domain"/>
    <property type="match status" value="1"/>
</dbReference>
<keyword evidence="13" id="KW-1185">Reference proteome</keyword>
<dbReference type="Pfam" id="PF07730">
    <property type="entry name" value="HisKA_3"/>
    <property type="match status" value="1"/>
</dbReference>
<keyword evidence="5" id="KW-0547">Nucleotide-binding</keyword>
<evidence type="ECO:0000313" key="13">
    <source>
        <dbReference type="Proteomes" id="UP000555407"/>
    </source>
</evidence>
<dbReference type="InterPro" id="IPR050482">
    <property type="entry name" value="Sensor_HK_TwoCompSys"/>
</dbReference>
<dbReference type="AlphaFoldDB" id="A0A7X5V7K2"/>
<dbReference type="InterPro" id="IPR003594">
    <property type="entry name" value="HATPase_dom"/>
</dbReference>
<dbReference type="EC" id="2.7.13.3" evidence="2"/>
<evidence type="ECO:0000256" key="6">
    <source>
        <dbReference type="ARBA" id="ARBA00022777"/>
    </source>
</evidence>
<dbReference type="SUPFAM" id="SSF55874">
    <property type="entry name" value="ATPase domain of HSP90 chaperone/DNA topoisomerase II/histidine kinase"/>
    <property type="match status" value="1"/>
</dbReference>
<evidence type="ECO:0000256" key="4">
    <source>
        <dbReference type="ARBA" id="ARBA00022679"/>
    </source>
</evidence>
<feature type="transmembrane region" description="Helical" evidence="10">
    <location>
        <begin position="240"/>
        <end position="262"/>
    </location>
</feature>
<evidence type="ECO:0000256" key="5">
    <source>
        <dbReference type="ARBA" id="ARBA00022741"/>
    </source>
</evidence>
<dbReference type="GO" id="GO:0005524">
    <property type="term" value="F:ATP binding"/>
    <property type="evidence" value="ECO:0007669"/>
    <property type="project" value="UniProtKB-KW"/>
</dbReference>
<protein>
    <recommendedName>
        <fullName evidence="2">histidine kinase</fullName>
        <ecNumber evidence="2">2.7.13.3</ecNumber>
    </recommendedName>
</protein>
<reference evidence="12 13" key="1">
    <citation type="submission" date="2020-03" db="EMBL/GenBank/DDBJ databases">
        <title>Sequencing the genomes of 1000 actinobacteria strains.</title>
        <authorList>
            <person name="Klenk H.-P."/>
        </authorList>
    </citation>
    <scope>NUCLEOTIDE SEQUENCE [LARGE SCALE GENOMIC DNA]</scope>
    <source>
        <strain evidence="12 13">DSM 45490</strain>
    </source>
</reference>
<evidence type="ECO:0000256" key="2">
    <source>
        <dbReference type="ARBA" id="ARBA00012438"/>
    </source>
</evidence>
<sequence>MLRAWRLVATATVLFVAAGVVRAVLAYGPTSIGDPADWPITTGLLLPSLLLGWLVTVRVPASPIGPALALTATMPALVFTVEDWGSTHGTGDPWPGARLAAVIGGGVWAWLFLGFVTLVLLFPDGLLPGRRWRVIGAAVPLSSALVNVVVATDLANFADGRLGDPPFRLPDPLRLVLNIAAFAVFLAVLLAAASSLVIRYRRGDQLTRLRLRWLTGAALGVPILLAASWLGIVLGASADVAYSGFLIAMLVLVPAAIAVAILRHDLFDVDRLLGTTLSWLVTTLISAAVFAAVVLAAGNFFPERVGITAAAFVTALALLPLHHWIHLSVARLVDPDRAVALARIQDFVRRVRDGAAEPEQIEAVLRDALDDPSLRVLLHRPGDRFEIPEGAIPLYTGDSVVGALALGTTSARRIRRAREAAVEARLPIEVSRLRLELREALAEVRASRSRLMAEVNAERRRLERDLHDGAQQQLVAIGMRLRSLQYRLAPGTAASGEIDDVVDTLEATVAELRRLAHGIRPSRLDDGLAMALRRLVADSSVPVDLVVPDLEVGEGVAATVYFTVGEAIANALKHAHATHIAIEVGVADERLRVVVRDDGVGGAREGFGLTSLRDRVASVGGEFTVESAPGAGTSIRAEIPCAS</sequence>
<keyword evidence="6 12" id="KW-0418">Kinase</keyword>
<evidence type="ECO:0000256" key="3">
    <source>
        <dbReference type="ARBA" id="ARBA00022553"/>
    </source>
</evidence>
<dbReference type="InterPro" id="IPR011712">
    <property type="entry name" value="Sig_transdc_His_kin_sub3_dim/P"/>
</dbReference>
<proteinExistence type="predicted"/>
<feature type="transmembrane region" description="Helical" evidence="10">
    <location>
        <begin position="211"/>
        <end position="234"/>
    </location>
</feature>
<dbReference type="EMBL" id="JAASRO010000001">
    <property type="protein sequence ID" value="NIK56098.1"/>
    <property type="molecule type" value="Genomic_DNA"/>
</dbReference>
<gene>
    <name evidence="12" type="ORF">BJY22_001815</name>
</gene>
<dbReference type="Gene3D" id="1.20.5.1930">
    <property type="match status" value="1"/>
</dbReference>
<evidence type="ECO:0000256" key="1">
    <source>
        <dbReference type="ARBA" id="ARBA00000085"/>
    </source>
</evidence>
<keyword evidence="10" id="KW-0812">Transmembrane</keyword>
<feature type="transmembrane region" description="Helical" evidence="10">
    <location>
        <begin position="134"/>
        <end position="155"/>
    </location>
</feature>
<dbReference type="RefSeq" id="WP_167205243.1">
    <property type="nucleotide sequence ID" value="NZ_JAASRO010000001.1"/>
</dbReference>
<dbReference type="GO" id="GO:0000155">
    <property type="term" value="F:phosphorelay sensor kinase activity"/>
    <property type="evidence" value="ECO:0007669"/>
    <property type="project" value="InterPro"/>
</dbReference>
<feature type="transmembrane region" description="Helical" evidence="10">
    <location>
        <begin position="36"/>
        <end position="57"/>
    </location>
</feature>
<dbReference type="CDD" id="cd16917">
    <property type="entry name" value="HATPase_UhpB-NarQ-NarX-like"/>
    <property type="match status" value="1"/>
</dbReference>
<keyword evidence="4" id="KW-0808">Transferase</keyword>
<evidence type="ECO:0000256" key="9">
    <source>
        <dbReference type="SAM" id="Coils"/>
    </source>
</evidence>
<comment type="caution">
    <text evidence="12">The sequence shown here is derived from an EMBL/GenBank/DDBJ whole genome shotgun (WGS) entry which is preliminary data.</text>
</comment>
<keyword evidence="7" id="KW-0067">ATP-binding</keyword>
<keyword evidence="10" id="KW-0472">Membrane</keyword>
<feature type="transmembrane region" description="Helical" evidence="10">
    <location>
        <begin position="64"/>
        <end position="81"/>
    </location>
</feature>
<comment type="catalytic activity">
    <reaction evidence="1">
        <text>ATP + protein L-histidine = ADP + protein N-phospho-L-histidine.</text>
        <dbReference type="EC" id="2.7.13.3"/>
    </reaction>
</comment>
<keyword evidence="8" id="KW-0902">Two-component regulatory system</keyword>
<evidence type="ECO:0000256" key="7">
    <source>
        <dbReference type="ARBA" id="ARBA00022840"/>
    </source>
</evidence>
<dbReference type="SMART" id="SM00387">
    <property type="entry name" value="HATPase_c"/>
    <property type="match status" value="1"/>
</dbReference>
<evidence type="ECO:0000256" key="10">
    <source>
        <dbReference type="SAM" id="Phobius"/>
    </source>
</evidence>
<evidence type="ECO:0000256" key="8">
    <source>
        <dbReference type="ARBA" id="ARBA00023012"/>
    </source>
</evidence>
<feature type="transmembrane region" description="Helical" evidence="10">
    <location>
        <begin position="175"/>
        <end position="199"/>
    </location>
</feature>
<dbReference type="PANTHER" id="PTHR24421">
    <property type="entry name" value="NITRATE/NITRITE SENSOR PROTEIN NARX-RELATED"/>
    <property type="match status" value="1"/>
</dbReference>
<dbReference type="InterPro" id="IPR036890">
    <property type="entry name" value="HATPase_C_sf"/>
</dbReference>
<dbReference type="GO" id="GO:0046983">
    <property type="term" value="F:protein dimerization activity"/>
    <property type="evidence" value="ECO:0007669"/>
    <property type="project" value="InterPro"/>
</dbReference>
<accession>A0A7X5V7K2</accession>
<dbReference type="PANTHER" id="PTHR24421:SF10">
    <property type="entry name" value="NITRATE_NITRITE SENSOR PROTEIN NARQ"/>
    <property type="match status" value="1"/>
</dbReference>
<evidence type="ECO:0000313" key="12">
    <source>
        <dbReference type="EMBL" id="NIK56098.1"/>
    </source>
</evidence>
<organism evidence="12 13">
    <name type="scientific">Kribbella shirazensis</name>
    <dbReference type="NCBI Taxonomy" id="1105143"/>
    <lineage>
        <taxon>Bacteria</taxon>
        <taxon>Bacillati</taxon>
        <taxon>Actinomycetota</taxon>
        <taxon>Actinomycetes</taxon>
        <taxon>Propionibacteriales</taxon>
        <taxon>Kribbellaceae</taxon>
        <taxon>Kribbella</taxon>
    </lineage>
</organism>
<dbReference type="Proteomes" id="UP000555407">
    <property type="component" value="Unassembled WGS sequence"/>
</dbReference>